<keyword evidence="8 9" id="KW-0460">Magnesium</keyword>
<dbReference type="Gene3D" id="3.30.1490.50">
    <property type="match status" value="1"/>
</dbReference>
<dbReference type="InParanoid" id="A0A2V0P6P9"/>
<dbReference type="SUPFAM" id="SSF56059">
    <property type="entry name" value="Glutathione synthetase ATP-binding domain-like"/>
    <property type="match status" value="1"/>
</dbReference>
<feature type="binding site" evidence="10">
    <location>
        <position position="466"/>
    </location>
    <ligand>
        <name>ATP</name>
        <dbReference type="ChEBI" id="CHEBI:30616"/>
    </ligand>
</feature>
<feature type="binding site" evidence="10">
    <location>
        <position position="226"/>
    </location>
    <ligand>
        <name>substrate</name>
    </ligand>
</feature>
<comment type="catalytic activity">
    <reaction evidence="9">
        <text>gamma-L-glutamyl-L-cysteine + glycine + ATP = glutathione + ADP + phosphate + H(+)</text>
        <dbReference type="Rhea" id="RHEA:13557"/>
        <dbReference type="ChEBI" id="CHEBI:15378"/>
        <dbReference type="ChEBI" id="CHEBI:30616"/>
        <dbReference type="ChEBI" id="CHEBI:43474"/>
        <dbReference type="ChEBI" id="CHEBI:57305"/>
        <dbReference type="ChEBI" id="CHEBI:57925"/>
        <dbReference type="ChEBI" id="CHEBI:58173"/>
        <dbReference type="ChEBI" id="CHEBI:456216"/>
        <dbReference type="EC" id="6.3.2.3"/>
    </reaction>
</comment>
<evidence type="ECO:0000256" key="6">
    <source>
        <dbReference type="ARBA" id="ARBA00022741"/>
    </source>
</evidence>
<evidence type="ECO:0000256" key="4">
    <source>
        <dbReference type="ARBA" id="ARBA00022684"/>
    </source>
</evidence>
<dbReference type="GO" id="GO:0005524">
    <property type="term" value="F:ATP binding"/>
    <property type="evidence" value="ECO:0007669"/>
    <property type="project" value="UniProtKB-UniRule"/>
</dbReference>
<dbReference type="Gene3D" id="3.30.1490.80">
    <property type="match status" value="1"/>
</dbReference>
<feature type="binding site" evidence="11">
    <location>
        <position position="145"/>
    </location>
    <ligand>
        <name>Mg(2+)</name>
        <dbReference type="ChEBI" id="CHEBI:18420"/>
    </ligand>
</feature>
<dbReference type="GO" id="GO:0000287">
    <property type="term" value="F:magnesium ion binding"/>
    <property type="evidence" value="ECO:0007669"/>
    <property type="project" value="UniProtKB-UniRule"/>
</dbReference>
<evidence type="ECO:0000256" key="3">
    <source>
        <dbReference type="ARBA" id="ARBA00022598"/>
    </source>
</evidence>
<dbReference type="Gene3D" id="1.10.1080.10">
    <property type="entry name" value="Glutathione Synthetase, Chain A, domain 3"/>
    <property type="match status" value="1"/>
</dbReference>
<comment type="cofactor">
    <cofactor evidence="9 11">
        <name>Mg(2+)</name>
        <dbReference type="ChEBI" id="CHEBI:18420"/>
    </cofactor>
    <text evidence="9 11">Binds 1 Mg(2+) ion per subunit.</text>
</comment>
<feature type="binding site" evidence="11">
    <location>
        <position position="385"/>
    </location>
    <ligand>
        <name>Mg(2+)</name>
        <dbReference type="ChEBI" id="CHEBI:18420"/>
    </ligand>
</feature>
<evidence type="ECO:0000256" key="1">
    <source>
        <dbReference type="ARBA" id="ARBA00004965"/>
    </source>
</evidence>
<dbReference type="AlphaFoldDB" id="A0A2V0P6P9"/>
<evidence type="ECO:0000256" key="5">
    <source>
        <dbReference type="ARBA" id="ARBA00022723"/>
    </source>
</evidence>
<dbReference type="InterPro" id="IPR016185">
    <property type="entry name" value="PreATP-grasp_dom_sf"/>
</dbReference>
<feature type="binding site" evidence="12">
    <location>
        <begin position="475"/>
        <end position="476"/>
    </location>
    <ligand>
        <name>substrate</name>
    </ligand>
</feature>
<dbReference type="InterPro" id="IPR014042">
    <property type="entry name" value="Glutathione_synthase_a-hlx"/>
</dbReference>
<dbReference type="PANTHER" id="PTHR11130:SF0">
    <property type="entry name" value="GLUTATHIONE SYNTHETASE"/>
    <property type="match status" value="1"/>
</dbReference>
<feature type="binding site" evidence="10">
    <location>
        <position position="439"/>
    </location>
    <ligand>
        <name>ATP</name>
        <dbReference type="ChEBI" id="CHEBI:30616"/>
    </ligand>
</feature>
<comment type="pathway">
    <text evidence="1 9">Sulfur metabolism; glutathione biosynthesis; glutathione from L-cysteine and L-glutamate: step 2/2.</text>
</comment>
<dbReference type="InterPro" id="IPR014709">
    <property type="entry name" value="Glutathione_synthase_C_euk"/>
</dbReference>
<feature type="binding site" evidence="10">
    <location>
        <position position="127"/>
    </location>
    <ligand>
        <name>substrate</name>
    </ligand>
</feature>
<dbReference type="STRING" id="307507.A0A2V0P6P9"/>
<feature type="binding site" evidence="11">
    <location>
        <position position="143"/>
    </location>
    <ligand>
        <name>Mg(2+)</name>
        <dbReference type="ChEBI" id="CHEBI:18420"/>
    </ligand>
</feature>
<dbReference type="InterPro" id="IPR014049">
    <property type="entry name" value="Glutathione_synthase_N_euk"/>
</dbReference>
<dbReference type="PANTHER" id="PTHR11130">
    <property type="entry name" value="GLUTATHIONE SYNTHETASE"/>
    <property type="match status" value="1"/>
</dbReference>
<evidence type="ECO:0000313" key="14">
    <source>
        <dbReference type="EMBL" id="GBF95516.1"/>
    </source>
</evidence>
<evidence type="ECO:0000259" key="13">
    <source>
        <dbReference type="Pfam" id="PF03199"/>
    </source>
</evidence>
<dbReference type="PIRSF" id="PIRSF001558">
    <property type="entry name" value="GSHase"/>
    <property type="match status" value="1"/>
</dbReference>
<feature type="binding site" evidence="12">
    <location>
        <begin position="283"/>
        <end position="286"/>
    </location>
    <ligand>
        <name>substrate</name>
    </ligand>
</feature>
<evidence type="ECO:0000256" key="11">
    <source>
        <dbReference type="PIRSR" id="PIRSR001558-2"/>
    </source>
</evidence>
<feature type="binding site" evidence="10">
    <location>
        <position position="143"/>
    </location>
    <ligand>
        <name>ATP</name>
        <dbReference type="ChEBI" id="CHEBI:30616"/>
    </ligand>
</feature>
<evidence type="ECO:0000256" key="7">
    <source>
        <dbReference type="ARBA" id="ARBA00022840"/>
    </source>
</evidence>
<dbReference type="SUPFAM" id="SSF52440">
    <property type="entry name" value="PreATP-grasp domain"/>
    <property type="match status" value="1"/>
</dbReference>
<evidence type="ECO:0000256" key="12">
    <source>
        <dbReference type="PIRSR" id="PIRSR001558-3"/>
    </source>
</evidence>
<evidence type="ECO:0000256" key="9">
    <source>
        <dbReference type="PIRNR" id="PIRNR001558"/>
    </source>
</evidence>
<keyword evidence="7 9" id="KW-0067">ATP-binding</keyword>
<dbReference type="Gene3D" id="3.30.470.20">
    <property type="entry name" value="ATP-grasp fold, B domain"/>
    <property type="match status" value="1"/>
</dbReference>
<feature type="binding site" evidence="10">
    <location>
        <position position="322"/>
    </location>
    <ligand>
        <name>ATP</name>
        <dbReference type="ChEBI" id="CHEBI:30616"/>
    </ligand>
</feature>
<dbReference type="Pfam" id="PF03199">
    <property type="entry name" value="GSH_synthase"/>
    <property type="match status" value="1"/>
</dbReference>
<feature type="binding site" evidence="10">
    <location>
        <position position="464"/>
    </location>
    <ligand>
        <name>substrate</name>
    </ligand>
</feature>
<feature type="binding site" evidence="10">
    <location>
        <position position="472"/>
    </location>
    <ligand>
        <name>ATP</name>
        <dbReference type="ChEBI" id="CHEBI:30616"/>
    </ligand>
</feature>
<comment type="similarity">
    <text evidence="2 9">Belongs to the eukaryotic GSH synthase family.</text>
</comment>
<evidence type="ECO:0000256" key="2">
    <source>
        <dbReference type="ARBA" id="ARBA00010385"/>
    </source>
</evidence>
<feature type="binding site" evidence="12">
    <location>
        <begin position="220"/>
        <end position="222"/>
    </location>
    <ligand>
        <name>substrate</name>
    </ligand>
</feature>
<feature type="binding site" evidence="10">
    <location>
        <begin position="381"/>
        <end position="390"/>
    </location>
    <ligand>
        <name>ATP</name>
        <dbReference type="ChEBI" id="CHEBI:30616"/>
    </ligand>
</feature>
<dbReference type="UniPathway" id="UPA00142">
    <property type="reaction ID" value="UER00210"/>
</dbReference>
<accession>A0A2V0P6P9</accession>
<name>A0A2V0P6P9_9CHLO</name>
<dbReference type="NCBIfam" id="TIGR01986">
    <property type="entry name" value="glut_syn_euk"/>
    <property type="match status" value="1"/>
</dbReference>
<organism evidence="14 15">
    <name type="scientific">Raphidocelis subcapitata</name>
    <dbReference type="NCBI Taxonomy" id="307507"/>
    <lineage>
        <taxon>Eukaryota</taxon>
        <taxon>Viridiplantae</taxon>
        <taxon>Chlorophyta</taxon>
        <taxon>core chlorophytes</taxon>
        <taxon>Chlorophyceae</taxon>
        <taxon>CS clade</taxon>
        <taxon>Sphaeropleales</taxon>
        <taxon>Selenastraceae</taxon>
        <taxon>Raphidocelis</taxon>
    </lineage>
</organism>
<dbReference type="Pfam" id="PF03917">
    <property type="entry name" value="GSH_synth_ATP"/>
    <property type="match status" value="1"/>
</dbReference>
<keyword evidence="15" id="KW-1185">Reference proteome</keyword>
<proteinExistence type="inferred from homology"/>
<evidence type="ECO:0000256" key="10">
    <source>
        <dbReference type="PIRSR" id="PIRSR001558-1"/>
    </source>
</evidence>
<feature type="domain" description="Glutathione synthase substrate-binding" evidence="13">
    <location>
        <begin position="211"/>
        <end position="319"/>
    </location>
</feature>
<keyword evidence="6 9" id="KW-0547">Nucleotide-binding</keyword>
<dbReference type="EC" id="6.3.2.3" evidence="9"/>
<sequence length="525" mass="54387">MAHAATDPRLASLADDAIVWASQHGLVVGLGAPPASAPACALVHAPLSVLPVAFPEARFEQAVGCMQLFSGLVDAVARDEDYLEQTLAQAAAFDDFTARLLSLLRDSRPARRAAAAAGREVVLGIHRSDYMLDGPSGGFLQVELNTIASSFACLSTLTGRMHRHLIGRAAGASDAARAAAEALAARLPVNKAMEEIAAAMAAAVEAAGGGVVLMVVQPGERNAYDQQWLQQTLWAAHGVRTVRLTLAQVGTRCEVEGGGGGGELRIRGEGGSKPQRVGLVYFRAGYAPGDYPSEAEWAARLLIERSAAAKCPTAAYQLAGSKKIQQALAALGAVERFVGEEGGAALRGLFAGLWSLDDPSAPETAAVIAEAIASPERFVLKPQREGGGNNLYGEELVARLRQGGPGLGAFILMQRILPPPQRSVLLRNGAWAEEESLSELGIYGTFLRKGEEVLLNRNAGHLVRTKTSTSNEGGVAAGFAVLDSPLLARPGEGLLPAELEGGGPSAPGAAAGGGGVLAAVLRLMD</sequence>
<dbReference type="Proteomes" id="UP000247498">
    <property type="component" value="Unassembled WGS sequence"/>
</dbReference>
<dbReference type="InterPro" id="IPR005615">
    <property type="entry name" value="Glutathione_synthase"/>
</dbReference>
<reference evidence="14 15" key="1">
    <citation type="journal article" date="2018" name="Sci. Rep.">
        <title>Raphidocelis subcapitata (=Pseudokirchneriella subcapitata) provides an insight into genome evolution and environmental adaptations in the Sphaeropleales.</title>
        <authorList>
            <person name="Suzuki S."/>
            <person name="Yamaguchi H."/>
            <person name="Nakajima N."/>
            <person name="Kawachi M."/>
        </authorList>
    </citation>
    <scope>NUCLEOTIDE SEQUENCE [LARGE SCALE GENOMIC DNA]</scope>
    <source>
        <strain evidence="14 15">NIES-35</strain>
    </source>
</reference>
<dbReference type="GO" id="GO:0005829">
    <property type="term" value="C:cytosol"/>
    <property type="evidence" value="ECO:0007669"/>
    <property type="project" value="TreeGrafter"/>
</dbReference>
<dbReference type="Gene3D" id="3.40.50.1760">
    <property type="entry name" value="Glutathione synthase, substrate-binding domain superfamily, eukaryotic"/>
    <property type="match status" value="1"/>
</dbReference>
<feature type="binding site" evidence="10">
    <location>
        <position position="392"/>
    </location>
    <ligand>
        <name>ATP</name>
        <dbReference type="ChEBI" id="CHEBI:30616"/>
    </ligand>
</feature>
<evidence type="ECO:0000313" key="15">
    <source>
        <dbReference type="Proteomes" id="UP000247498"/>
    </source>
</evidence>
<gene>
    <name evidence="14" type="ORF">Rsub_07866</name>
</gene>
<protein>
    <recommendedName>
        <fullName evidence="9">Glutathione synthetase</fullName>
        <shortName evidence="9">GSH-S</shortName>
        <ecNumber evidence="9">6.3.2.3</ecNumber>
    </recommendedName>
</protein>
<keyword evidence="3 9" id="KW-0436">Ligase</keyword>
<comment type="caution">
    <text evidence="14">The sequence shown here is derived from an EMBL/GenBank/DDBJ whole genome shotgun (WGS) entry which is preliminary data.</text>
</comment>
<keyword evidence="4 9" id="KW-0317">Glutathione biosynthesis</keyword>
<dbReference type="InterPro" id="IPR037013">
    <property type="entry name" value="GSH-S_sub-bd_sf"/>
</dbReference>
<dbReference type="FunCoup" id="A0A2V0P6P9">
    <property type="interactions" value="2223"/>
</dbReference>
<dbReference type="EMBL" id="BDRX01000065">
    <property type="protein sequence ID" value="GBF95516.1"/>
    <property type="molecule type" value="Genomic_DNA"/>
</dbReference>
<dbReference type="GO" id="GO:0043295">
    <property type="term" value="F:glutathione binding"/>
    <property type="evidence" value="ECO:0007669"/>
    <property type="project" value="UniProtKB-UniRule"/>
</dbReference>
<dbReference type="GO" id="GO:0004363">
    <property type="term" value="F:glutathione synthase activity"/>
    <property type="evidence" value="ECO:0007669"/>
    <property type="project" value="UniProtKB-UniRule"/>
</dbReference>
<evidence type="ECO:0000256" key="8">
    <source>
        <dbReference type="ARBA" id="ARBA00022842"/>
    </source>
</evidence>
<feature type="binding site" evidence="10">
    <location>
        <begin position="413"/>
        <end position="416"/>
    </location>
    <ligand>
        <name>ATP</name>
        <dbReference type="ChEBI" id="CHEBI:30616"/>
    </ligand>
</feature>
<keyword evidence="5 9" id="KW-0479">Metal-binding</keyword>
<dbReference type="OrthoDB" id="2020073at2759"/>
<dbReference type="InterPro" id="IPR004887">
    <property type="entry name" value="GSH_synth_subst-bd"/>
</dbReference>
<feature type="binding site" evidence="12">
    <location>
        <begin position="147"/>
        <end position="150"/>
    </location>
    <ligand>
        <name>substrate</name>
    </ligand>
</feature>